<dbReference type="GO" id="GO:0019213">
    <property type="term" value="F:deacetylase activity"/>
    <property type="evidence" value="ECO:0007669"/>
    <property type="project" value="TreeGrafter"/>
</dbReference>
<keyword evidence="2" id="KW-0479">Metal-binding</keyword>
<evidence type="ECO:0000256" key="1">
    <source>
        <dbReference type="ARBA" id="ARBA00001946"/>
    </source>
</evidence>
<dbReference type="Proteomes" id="UP000301309">
    <property type="component" value="Unassembled WGS sequence"/>
</dbReference>
<sequence>MDGATSSQLLGFPPDARVLIVNCDDLGMHESVNVAVIDAIEEGIASSCSVMVPCPGASQALRMLRARPGVPFGIHLTLVRDADHLRWGPLSAKGTVASLLDERGELFTADRREELLARARPEEVEREFRAQIEAVADAGLTPTHLDWHCLADGGREDVFELTVALAGEYGLAVRVWLDGGRRTARGRGLPVTDHDFLDSFALDIDGKAARYAELLRALPPGLSEWAVHPGLDDARSRAAEPGGGWRVRHGDHAFLTSARARELLAEEGIVVIDYRPLRRIWAGGDRRDAGAADVTPSDSWGR</sequence>
<evidence type="ECO:0000256" key="4">
    <source>
        <dbReference type="ARBA" id="ARBA00022842"/>
    </source>
</evidence>
<dbReference type="CDD" id="cd10802">
    <property type="entry name" value="YdjC_TTHB029_like"/>
    <property type="match status" value="1"/>
</dbReference>
<evidence type="ECO:0000313" key="6">
    <source>
        <dbReference type="EMBL" id="GDY52814.1"/>
    </source>
</evidence>
<evidence type="ECO:0000256" key="3">
    <source>
        <dbReference type="ARBA" id="ARBA00022801"/>
    </source>
</evidence>
<organism evidence="6 7">
    <name type="scientific">Streptomyces violaceusniger</name>
    <dbReference type="NCBI Taxonomy" id="68280"/>
    <lineage>
        <taxon>Bacteria</taxon>
        <taxon>Bacillati</taxon>
        <taxon>Actinomycetota</taxon>
        <taxon>Actinomycetes</taxon>
        <taxon>Kitasatosporales</taxon>
        <taxon>Streptomycetaceae</taxon>
        <taxon>Streptomyces</taxon>
        <taxon>Streptomyces violaceusniger group</taxon>
    </lineage>
</organism>
<dbReference type="PANTHER" id="PTHR31609:SF1">
    <property type="entry name" value="CARBOHYDRATE DEACETYLASE"/>
    <property type="match status" value="1"/>
</dbReference>
<dbReference type="Pfam" id="PF04794">
    <property type="entry name" value="YdjC"/>
    <property type="match status" value="1"/>
</dbReference>
<dbReference type="AlphaFoldDB" id="A0A4D4KXC4"/>
<dbReference type="GO" id="GO:0016787">
    <property type="term" value="F:hydrolase activity"/>
    <property type="evidence" value="ECO:0007669"/>
    <property type="project" value="UniProtKB-KW"/>
</dbReference>
<dbReference type="Gene3D" id="3.20.20.370">
    <property type="entry name" value="Glycoside hydrolase/deacetylase"/>
    <property type="match status" value="1"/>
</dbReference>
<dbReference type="EMBL" id="BJHW01000001">
    <property type="protein sequence ID" value="GDY52814.1"/>
    <property type="molecule type" value="Genomic_DNA"/>
</dbReference>
<dbReference type="InterPro" id="IPR011330">
    <property type="entry name" value="Glyco_hydro/deAcase_b/a-brl"/>
</dbReference>
<dbReference type="PANTHER" id="PTHR31609">
    <property type="entry name" value="YDJC DEACETYLASE FAMILY MEMBER"/>
    <property type="match status" value="1"/>
</dbReference>
<keyword evidence="4" id="KW-0460">Magnesium</keyword>
<comment type="cofactor">
    <cofactor evidence="1">
        <name>Mg(2+)</name>
        <dbReference type="ChEBI" id="CHEBI:18420"/>
    </cofactor>
</comment>
<accession>A0A4D4KXC4</accession>
<dbReference type="OrthoDB" id="9774177at2"/>
<comment type="caution">
    <text evidence="6">The sequence shown here is derived from an EMBL/GenBank/DDBJ whole genome shotgun (WGS) entry which is preliminary data.</text>
</comment>
<keyword evidence="5" id="KW-0119">Carbohydrate metabolism</keyword>
<reference evidence="6 7" key="1">
    <citation type="journal article" date="2020" name="Int. J. Syst. Evol. Microbiol.">
        <title>Reclassification of Streptomyces castelarensis and Streptomyces sporoclivatus as later heterotypic synonyms of Streptomyces antimycoticus.</title>
        <authorList>
            <person name="Komaki H."/>
            <person name="Tamura T."/>
        </authorList>
    </citation>
    <scope>NUCLEOTIDE SEQUENCE [LARGE SCALE GENOMIC DNA]</scope>
    <source>
        <strain evidence="6 7">NBRC 13459</strain>
    </source>
</reference>
<keyword evidence="3" id="KW-0378">Hydrolase</keyword>
<proteinExistence type="predicted"/>
<keyword evidence="7" id="KW-1185">Reference proteome</keyword>
<protein>
    <recommendedName>
        <fullName evidence="8">YdjC family protein</fullName>
    </recommendedName>
</protein>
<dbReference type="InterPro" id="IPR006879">
    <property type="entry name" value="YdjC-like"/>
</dbReference>
<name>A0A4D4KXC4_STRVO</name>
<dbReference type="SUPFAM" id="SSF88713">
    <property type="entry name" value="Glycoside hydrolase/deacetylase"/>
    <property type="match status" value="1"/>
</dbReference>
<evidence type="ECO:0000313" key="7">
    <source>
        <dbReference type="Proteomes" id="UP000301309"/>
    </source>
</evidence>
<dbReference type="RefSeq" id="WP_137977529.1">
    <property type="nucleotide sequence ID" value="NZ_BAAASO010000076.1"/>
</dbReference>
<evidence type="ECO:0000256" key="5">
    <source>
        <dbReference type="ARBA" id="ARBA00023277"/>
    </source>
</evidence>
<dbReference type="GO" id="GO:0005975">
    <property type="term" value="P:carbohydrate metabolic process"/>
    <property type="evidence" value="ECO:0007669"/>
    <property type="project" value="InterPro"/>
</dbReference>
<evidence type="ECO:0008006" key="8">
    <source>
        <dbReference type="Google" id="ProtNLM"/>
    </source>
</evidence>
<dbReference type="GO" id="GO:0046872">
    <property type="term" value="F:metal ion binding"/>
    <property type="evidence" value="ECO:0007669"/>
    <property type="project" value="UniProtKB-KW"/>
</dbReference>
<evidence type="ECO:0000256" key="2">
    <source>
        <dbReference type="ARBA" id="ARBA00022723"/>
    </source>
</evidence>
<gene>
    <name evidence="6" type="ORF">SVIO_034370</name>
</gene>